<dbReference type="SUPFAM" id="SSF89260">
    <property type="entry name" value="Collagen-binding domain"/>
    <property type="match status" value="1"/>
</dbReference>
<gene>
    <name evidence="1" type="ordered locus">Spith_1584</name>
</gene>
<protein>
    <recommendedName>
        <fullName evidence="3">Peptidase domain protein</fullName>
    </recommendedName>
</protein>
<keyword evidence="2" id="KW-1185">Reference proteome</keyword>
<sequence length="191" mass="21978">MKPSLPYFPRRVTGFTELLVQISLRLLGVVPVETYLPLGYTDSEAMNKLSLTSFFVLLTWVALSGGCTLLFVQPDHYEPDDSFDEASSIDLGERQHRTFHVEGDDDYVKAYLSENTEYLISVKGDAHINPVVVLYDEEKYWLDCIDSPNSYHSEIFTYVPEYTGYYYLWIFEWGNDDRGTYTLSVEVNGTD</sequence>
<dbReference type="Proteomes" id="UP000007254">
    <property type="component" value="Chromosome"/>
</dbReference>
<reference evidence="1 2" key="1">
    <citation type="submission" date="2011-06" db="EMBL/GenBank/DDBJ databases">
        <title>The complete genome of Spirochaeta thermophila DSM 6578.</title>
        <authorList>
            <consortium name="US DOE Joint Genome Institute (JGI-PGF)"/>
            <person name="Lucas S."/>
            <person name="Lapidus A."/>
            <person name="Bruce D."/>
            <person name="Goodwin L."/>
            <person name="Pitluck S."/>
            <person name="Peters L."/>
            <person name="Kyrpides N."/>
            <person name="Mavromatis K."/>
            <person name="Ivanova N."/>
            <person name="Mikailova N."/>
            <person name="Pagani I."/>
            <person name="Chertkov O."/>
            <person name="Detter J.C."/>
            <person name="Tapia R."/>
            <person name="Han C."/>
            <person name="Land M."/>
            <person name="Hauser L."/>
            <person name="Markowitz V."/>
            <person name="Cheng J.-F."/>
            <person name="Hugenholtz P."/>
            <person name="Woyke T."/>
            <person name="Wu D."/>
            <person name="Spring S."/>
            <person name="Merkhoffer B."/>
            <person name="Schneider S."/>
            <person name="Klenk H.-P."/>
            <person name="Eisen J.A."/>
        </authorList>
    </citation>
    <scope>NUCLEOTIDE SEQUENCE [LARGE SCALE GENOMIC DNA]</scope>
    <source>
        <strain evidence="2">ATCC 700085 / DSM 6578 / Z-1203</strain>
    </source>
</reference>
<dbReference type="HOGENOM" id="CLU_1420675_0_0_12"/>
<accession>G0GAU9</accession>
<evidence type="ECO:0008006" key="3">
    <source>
        <dbReference type="Google" id="ProtNLM"/>
    </source>
</evidence>
<dbReference type="Gene3D" id="2.60.120.380">
    <property type="match status" value="1"/>
</dbReference>
<dbReference type="AlphaFoldDB" id="G0GAU9"/>
<organism evidence="1 2">
    <name type="scientific">Winmispira thermophila (strain ATCC 700085 / DSM 6578 / Z-1203)</name>
    <name type="common">Spirochaeta thermophila</name>
    <dbReference type="NCBI Taxonomy" id="869211"/>
    <lineage>
        <taxon>Bacteria</taxon>
        <taxon>Pseudomonadati</taxon>
        <taxon>Spirochaetota</taxon>
        <taxon>Spirochaetia</taxon>
        <taxon>Winmispirales</taxon>
        <taxon>Winmispiraceae</taxon>
        <taxon>Winmispira</taxon>
    </lineage>
</organism>
<evidence type="ECO:0000313" key="2">
    <source>
        <dbReference type="Proteomes" id="UP000007254"/>
    </source>
</evidence>
<dbReference type="EMBL" id="CP002903">
    <property type="protein sequence ID" value="AEJ61845.1"/>
    <property type="molecule type" value="Genomic_DNA"/>
</dbReference>
<evidence type="ECO:0000313" key="1">
    <source>
        <dbReference type="EMBL" id="AEJ61845.1"/>
    </source>
</evidence>
<dbReference type="KEGG" id="stq:Spith_1584"/>
<proteinExistence type="predicted"/>
<name>G0GAU9_WINT7</name>